<dbReference type="PANTHER" id="PTHR12815:SF47">
    <property type="entry name" value="TRANSLOCATION AND ASSEMBLY MODULE SUBUNIT TAMA"/>
    <property type="match status" value="1"/>
</dbReference>
<evidence type="ECO:0000256" key="1">
    <source>
        <dbReference type="ARBA" id="ARBA00004370"/>
    </source>
</evidence>
<reference evidence="7" key="1">
    <citation type="journal article" date="2021" name="PeerJ">
        <title>Extensive microbial diversity within the chicken gut microbiome revealed by metagenomics and culture.</title>
        <authorList>
            <person name="Gilroy R."/>
            <person name="Ravi A."/>
            <person name="Getino M."/>
            <person name="Pursley I."/>
            <person name="Horton D.L."/>
            <person name="Alikhan N.F."/>
            <person name="Baker D."/>
            <person name="Gharbi K."/>
            <person name="Hall N."/>
            <person name="Watson M."/>
            <person name="Adriaenssens E.M."/>
            <person name="Foster-Nyarko E."/>
            <person name="Jarju S."/>
            <person name="Secka A."/>
            <person name="Antonio M."/>
            <person name="Oren A."/>
            <person name="Chaudhuri R.R."/>
            <person name="La Ragione R."/>
            <person name="Hildebrand F."/>
            <person name="Pallen M.J."/>
        </authorList>
    </citation>
    <scope>NUCLEOTIDE SEQUENCE</scope>
    <source>
        <strain evidence="7">4100</strain>
    </source>
</reference>
<dbReference type="InterPro" id="IPR039910">
    <property type="entry name" value="D15-like"/>
</dbReference>
<keyword evidence="3" id="KW-0732">Signal</keyword>
<evidence type="ECO:0000313" key="7">
    <source>
        <dbReference type="EMBL" id="HJE38623.1"/>
    </source>
</evidence>
<dbReference type="Pfam" id="PF01103">
    <property type="entry name" value="Omp85"/>
    <property type="match status" value="1"/>
</dbReference>
<dbReference type="GO" id="GO:0019867">
    <property type="term" value="C:outer membrane"/>
    <property type="evidence" value="ECO:0007669"/>
    <property type="project" value="InterPro"/>
</dbReference>
<gene>
    <name evidence="7" type="ORF">K8V47_02520</name>
</gene>
<dbReference type="AlphaFoldDB" id="A0A921JHU2"/>
<dbReference type="PROSITE" id="PS51257">
    <property type="entry name" value="PROKAR_LIPOPROTEIN"/>
    <property type="match status" value="1"/>
</dbReference>
<reference evidence="7" key="2">
    <citation type="submission" date="2021-09" db="EMBL/GenBank/DDBJ databases">
        <authorList>
            <person name="Gilroy R."/>
        </authorList>
    </citation>
    <scope>NUCLEOTIDE SEQUENCE</scope>
    <source>
        <strain evidence="7">4100</strain>
    </source>
</reference>
<keyword evidence="5" id="KW-0998">Cell outer membrane</keyword>
<dbReference type="Gene3D" id="3.10.20.310">
    <property type="entry name" value="membrane protein fhac"/>
    <property type="match status" value="1"/>
</dbReference>
<dbReference type="PANTHER" id="PTHR12815">
    <property type="entry name" value="SORTING AND ASSEMBLY MACHINERY SAMM50 PROTEIN FAMILY MEMBER"/>
    <property type="match status" value="1"/>
</dbReference>
<organism evidence="7 8">
    <name type="scientific">Candidatus Amulumruptor caecigallinarius</name>
    <dbReference type="NCBI Taxonomy" id="2109911"/>
    <lineage>
        <taxon>Bacteria</taxon>
        <taxon>Pseudomonadati</taxon>
        <taxon>Bacteroidota</taxon>
        <taxon>Bacteroidia</taxon>
        <taxon>Bacteroidales</taxon>
        <taxon>Muribaculaceae</taxon>
        <taxon>Candidatus Amulumruptor</taxon>
    </lineage>
</organism>
<dbReference type="Gene3D" id="2.40.160.50">
    <property type="entry name" value="membrane protein fhac: a member of the omp85/tpsb transporter family"/>
    <property type="match status" value="1"/>
</dbReference>
<evidence type="ECO:0000259" key="6">
    <source>
        <dbReference type="Pfam" id="PF01103"/>
    </source>
</evidence>
<comment type="caution">
    <text evidence="7">The sequence shown here is derived from an EMBL/GenBank/DDBJ whole genome shotgun (WGS) entry which is preliminary data.</text>
</comment>
<name>A0A921JHU2_9BACT</name>
<protein>
    <submittedName>
        <fullName evidence="7">BamA/TamA family outer membrane protein</fullName>
    </submittedName>
</protein>
<evidence type="ECO:0000256" key="4">
    <source>
        <dbReference type="ARBA" id="ARBA00023136"/>
    </source>
</evidence>
<comment type="subcellular location">
    <subcellularLocation>
        <location evidence="1">Membrane</location>
    </subcellularLocation>
</comment>
<dbReference type="InterPro" id="IPR000184">
    <property type="entry name" value="Bac_surfAg_D15"/>
</dbReference>
<dbReference type="Proteomes" id="UP000711407">
    <property type="component" value="Unassembled WGS sequence"/>
</dbReference>
<evidence type="ECO:0000256" key="3">
    <source>
        <dbReference type="ARBA" id="ARBA00022729"/>
    </source>
</evidence>
<evidence type="ECO:0000256" key="5">
    <source>
        <dbReference type="ARBA" id="ARBA00023237"/>
    </source>
</evidence>
<proteinExistence type="predicted"/>
<evidence type="ECO:0000313" key="8">
    <source>
        <dbReference type="Proteomes" id="UP000711407"/>
    </source>
</evidence>
<sequence>MNRLSIIHYLIALFLTIGFIAFTSGCSTTSRLQEGEILYTGAKPLKIQTPEGEKAAPDLDSQVKTAINVAPNNCLISPYYRYPLPIGLWVYNHWDEPKGGLGKWIYEKLVQEPVLISDVRPEVRTKMIDEILDNNGYFQGSASYELVQGKNKKKASIRYNISTGPSYAMDSIIMLPDTCHLNHMIDSIARRGTYLKAGQRYCADSLASERVRITNSLRNRGYYFFNPEYIKYLADSTINRGSITMKVTLDANIPEYALQRYVTGKIQTTVNRNLGGGTPDTTYTKRGMLIQMQPSKLRKAIIPENVTFRHGKVFSVRDMNRTQTYLSQLGIFNAIDIQAVRDTTASVPTLDVYIDCTFDTPWQANFEVDVTSKSNSYLGPGASIGVTNRNLWGGGEQLNIQLRGAYEWETGKSNNRSVFNSYEVGLTSSLAFPRLIAPRFIPRRRHSMNWTRITLSGKFLNRPHYFTLGQIDGSFSYDWQSSRHVSQTLNLFKLTYTNLLRSTHEFDSIMANNPAIALSFQSQFVPQISYTYNYSRNFRKRRTVDFSFTIQEAGNVMWGLWKAFGSKTGEMKLLNTPFSQFIKGSAQLVYGHRLGLKDIWLVSRVGIGAEHAYGNSSVVPYSEQFYIGGANSIRAFTVRSLGPGSYRPPEAETNGYFDQTGTFKLELNTELRFPIIGPLHGALFLDAGNIWLLKDDPDRPGGTLKGSTFLNDIALGTGVGLRFDLGMMVIRGDLGYALHAPYDTGERGYFNMPSFGKSLAFHLAIGYPF</sequence>
<dbReference type="EMBL" id="DYXT01000017">
    <property type="protein sequence ID" value="HJE38623.1"/>
    <property type="molecule type" value="Genomic_DNA"/>
</dbReference>
<keyword evidence="4" id="KW-0472">Membrane</keyword>
<evidence type="ECO:0000256" key="2">
    <source>
        <dbReference type="ARBA" id="ARBA00022692"/>
    </source>
</evidence>
<feature type="domain" description="Bacterial surface antigen (D15)" evidence="6">
    <location>
        <begin position="579"/>
        <end position="750"/>
    </location>
</feature>
<keyword evidence="2" id="KW-0812">Transmembrane</keyword>
<accession>A0A921JHU2</accession>